<evidence type="ECO:0000313" key="11">
    <source>
        <dbReference type="Proteomes" id="UP000011910"/>
    </source>
</evidence>
<dbReference type="Gene3D" id="3.40.109.10">
    <property type="entry name" value="NADH Oxidase"/>
    <property type="match status" value="1"/>
</dbReference>
<dbReference type="PANTHER" id="PTHR43821:SF1">
    <property type="entry name" value="NAD(P)H NITROREDUCTASE YDJA-RELATED"/>
    <property type="match status" value="1"/>
</dbReference>
<comment type="similarity">
    <text evidence="1 7">Belongs to the nitroreductase family.</text>
</comment>
<reference evidence="10 11" key="1">
    <citation type="journal article" date="2013" name="Genome Announc.">
        <title>Draft Genome Sequence of Cesiribacter andamanensis Strain AMV16T, Isolated from a Soil Sample from a Mud Volcano in the Andaman Islands, India.</title>
        <authorList>
            <person name="Shivaji S."/>
            <person name="Ara S."/>
            <person name="Begum Z."/>
            <person name="Srinivas T.N."/>
            <person name="Singh A."/>
            <person name="Kumar Pinnaka A."/>
        </authorList>
    </citation>
    <scope>NUCLEOTIDE SEQUENCE [LARGE SCALE GENOMIC DNA]</scope>
    <source>
        <strain evidence="10 11">AMV16</strain>
    </source>
</reference>
<dbReference type="InterPro" id="IPR029479">
    <property type="entry name" value="Nitroreductase"/>
</dbReference>
<dbReference type="SUPFAM" id="SSF55469">
    <property type="entry name" value="FMN-dependent nitroreductase-like"/>
    <property type="match status" value="1"/>
</dbReference>
<dbReference type="eggNOG" id="COG0778">
    <property type="taxonomic scope" value="Bacteria"/>
</dbReference>
<keyword evidence="11" id="KW-1185">Reference proteome</keyword>
<dbReference type="InterPro" id="IPR026021">
    <property type="entry name" value="YdjA-like"/>
</dbReference>
<protein>
    <recommendedName>
        <fullName evidence="7">Putative NAD(P)H nitroreductase</fullName>
        <ecNumber evidence="7">1.-.-.-</ecNumber>
    </recommendedName>
</protein>
<dbReference type="RefSeq" id="WP_009194118.1">
    <property type="nucleotide sequence ID" value="NZ_AODQ01000010.1"/>
</dbReference>
<dbReference type="EC" id="1.-.-.-" evidence="7"/>
<evidence type="ECO:0000256" key="6">
    <source>
        <dbReference type="ARBA" id="ARBA00023027"/>
    </source>
</evidence>
<dbReference type="InterPro" id="IPR052530">
    <property type="entry name" value="NAD(P)H_nitroreductase"/>
</dbReference>
<dbReference type="InterPro" id="IPR000415">
    <property type="entry name" value="Nitroreductase-like"/>
</dbReference>
<name>M7NAA5_9BACT</name>
<dbReference type="PANTHER" id="PTHR43821">
    <property type="entry name" value="NAD(P)H NITROREDUCTASE YDJA-RELATED"/>
    <property type="match status" value="1"/>
</dbReference>
<dbReference type="OrthoDB" id="9804207at2"/>
<keyword evidence="4 7" id="KW-0521">NADP</keyword>
<evidence type="ECO:0000256" key="2">
    <source>
        <dbReference type="ARBA" id="ARBA00022630"/>
    </source>
</evidence>
<dbReference type="PIRSF" id="PIRSF000232">
    <property type="entry name" value="YdjA"/>
    <property type="match status" value="1"/>
</dbReference>
<evidence type="ECO:0000313" key="10">
    <source>
        <dbReference type="EMBL" id="EMR04187.1"/>
    </source>
</evidence>
<dbReference type="CDD" id="cd02135">
    <property type="entry name" value="YdjA-like"/>
    <property type="match status" value="1"/>
</dbReference>
<sequence>MKKFDTQELNQLIRYRRAVYVNSFSGQRIDDAIIEQLLENANWAPTHARTEPWRFSVFCDEGLQTLAHFQANLYKELATAEGTFEQGKHQKLLENPAKCSHIISIGMRRDPKGKVPEIEEIEAVACAVQNMWLTASAYGIGCYWGSGGITYKEEALSFFDLQPGDRLLGFLYLGIPKGPWPEGRRQPVAEKIRWVRN</sequence>
<comment type="caution">
    <text evidence="10">The sequence shown here is derived from an EMBL/GenBank/DDBJ whole genome shotgun (WGS) entry which is preliminary data.</text>
</comment>
<evidence type="ECO:0000256" key="3">
    <source>
        <dbReference type="ARBA" id="ARBA00022643"/>
    </source>
</evidence>
<comment type="cofactor">
    <cofactor evidence="8">
        <name>FMN</name>
        <dbReference type="ChEBI" id="CHEBI:58210"/>
    </cofactor>
    <text evidence="8">Binds 1 FMN per subunit.</text>
</comment>
<dbReference type="Pfam" id="PF00881">
    <property type="entry name" value="Nitroreductase"/>
    <property type="match status" value="1"/>
</dbReference>
<keyword evidence="3 7" id="KW-0288">FMN</keyword>
<dbReference type="EMBL" id="AODQ01000010">
    <property type="protein sequence ID" value="EMR04187.1"/>
    <property type="molecule type" value="Genomic_DNA"/>
</dbReference>
<keyword evidence="5 7" id="KW-0560">Oxidoreductase</keyword>
<dbReference type="PATRIC" id="fig|1279009.4.peg.725"/>
<dbReference type="GO" id="GO:0016491">
    <property type="term" value="F:oxidoreductase activity"/>
    <property type="evidence" value="ECO:0007669"/>
    <property type="project" value="UniProtKB-UniRule"/>
</dbReference>
<feature type="domain" description="Nitroreductase" evidence="9">
    <location>
        <begin position="13"/>
        <end position="174"/>
    </location>
</feature>
<dbReference type="STRING" id="1279009.ADICEAN_00711"/>
<feature type="binding site" description="in other chain" evidence="8">
    <location>
        <begin position="144"/>
        <end position="146"/>
    </location>
    <ligand>
        <name>FMN</name>
        <dbReference type="ChEBI" id="CHEBI:58210"/>
        <note>ligand shared between dimeric partners</note>
    </ligand>
</feature>
<accession>M7NAA5</accession>
<proteinExistence type="inferred from homology"/>
<gene>
    <name evidence="10" type="primary">ydjA</name>
    <name evidence="10" type="ORF">ADICEAN_00711</name>
</gene>
<feature type="binding site" evidence="8">
    <location>
        <position position="47"/>
    </location>
    <ligand>
        <name>FMN</name>
        <dbReference type="ChEBI" id="CHEBI:58210"/>
        <note>ligand shared between dimeric partners</note>
    </ligand>
</feature>
<evidence type="ECO:0000256" key="5">
    <source>
        <dbReference type="ARBA" id="ARBA00023002"/>
    </source>
</evidence>
<evidence type="ECO:0000259" key="9">
    <source>
        <dbReference type="Pfam" id="PF00881"/>
    </source>
</evidence>
<organism evidence="10 11">
    <name type="scientific">Cesiribacter andamanensis AMV16</name>
    <dbReference type="NCBI Taxonomy" id="1279009"/>
    <lineage>
        <taxon>Bacteria</taxon>
        <taxon>Pseudomonadati</taxon>
        <taxon>Bacteroidota</taxon>
        <taxon>Cytophagia</taxon>
        <taxon>Cytophagales</taxon>
        <taxon>Cesiribacteraceae</taxon>
        <taxon>Cesiribacter</taxon>
    </lineage>
</organism>
<dbReference type="AlphaFoldDB" id="M7NAA5"/>
<keyword evidence="2 7" id="KW-0285">Flavoprotein</keyword>
<evidence type="ECO:0000256" key="7">
    <source>
        <dbReference type="PIRNR" id="PIRNR000232"/>
    </source>
</evidence>
<evidence type="ECO:0000256" key="1">
    <source>
        <dbReference type="ARBA" id="ARBA00007118"/>
    </source>
</evidence>
<evidence type="ECO:0000256" key="8">
    <source>
        <dbReference type="PIRSR" id="PIRSR000232-1"/>
    </source>
</evidence>
<dbReference type="Proteomes" id="UP000011910">
    <property type="component" value="Unassembled WGS sequence"/>
</dbReference>
<evidence type="ECO:0000256" key="4">
    <source>
        <dbReference type="ARBA" id="ARBA00022857"/>
    </source>
</evidence>
<keyword evidence="6 7" id="KW-0520">NAD</keyword>